<dbReference type="Gene3D" id="3.90.190.10">
    <property type="entry name" value="Protein tyrosine phosphatase superfamily"/>
    <property type="match status" value="1"/>
</dbReference>
<dbReference type="VEuPathDB" id="FungiDB:MFRU_039g00340"/>
<sequence length="79" mass="9446">MRTNEAPEMREKYAQLAKLEEERLENKDDPKWSRQEPDRELDRYANVHPWAANRIKLIVPEGYNDYINASPVTFDIYCC</sequence>
<proteinExistence type="predicted"/>
<organism evidence="1 2">
    <name type="scientific">Monilinia fructicola</name>
    <name type="common">Brown rot fungus</name>
    <name type="synonym">Ciboria fructicola</name>
    <dbReference type="NCBI Taxonomy" id="38448"/>
    <lineage>
        <taxon>Eukaryota</taxon>
        <taxon>Fungi</taxon>
        <taxon>Dikarya</taxon>
        <taxon>Ascomycota</taxon>
        <taxon>Pezizomycotina</taxon>
        <taxon>Leotiomycetes</taxon>
        <taxon>Helotiales</taxon>
        <taxon>Sclerotiniaceae</taxon>
        <taxon>Monilinia</taxon>
    </lineage>
</organism>
<dbReference type="SUPFAM" id="SSF52799">
    <property type="entry name" value="(Phosphotyrosine protein) phosphatases II"/>
    <property type="match status" value="1"/>
</dbReference>
<dbReference type="EMBL" id="VICG01000012">
    <property type="protein sequence ID" value="KAA8566092.1"/>
    <property type="molecule type" value="Genomic_DNA"/>
</dbReference>
<dbReference type="AlphaFoldDB" id="A0A5M9JE44"/>
<dbReference type="InterPro" id="IPR029021">
    <property type="entry name" value="Prot-tyrosine_phosphatase-like"/>
</dbReference>
<comment type="caution">
    <text evidence="1">The sequence shown here is derived from an EMBL/GenBank/DDBJ whole genome shotgun (WGS) entry which is preliminary data.</text>
</comment>
<name>A0A5M9JE44_MONFR</name>
<evidence type="ECO:0000313" key="2">
    <source>
        <dbReference type="Proteomes" id="UP000322873"/>
    </source>
</evidence>
<evidence type="ECO:0000313" key="1">
    <source>
        <dbReference type="EMBL" id="KAA8566092.1"/>
    </source>
</evidence>
<accession>A0A5M9JE44</accession>
<gene>
    <name evidence="1" type="ORF">EYC84_008696</name>
</gene>
<evidence type="ECO:0008006" key="3">
    <source>
        <dbReference type="Google" id="ProtNLM"/>
    </source>
</evidence>
<dbReference type="Proteomes" id="UP000322873">
    <property type="component" value="Unassembled WGS sequence"/>
</dbReference>
<protein>
    <recommendedName>
        <fullName evidence="3">Tyrosine-protein phosphatase domain-containing protein</fullName>
    </recommendedName>
</protein>
<reference evidence="1 2" key="1">
    <citation type="submission" date="2019-06" db="EMBL/GenBank/DDBJ databases">
        <title>Genome Sequence of the Brown Rot Fungal Pathogen Monilinia fructicola.</title>
        <authorList>
            <person name="De Miccolis Angelini R.M."/>
            <person name="Landi L."/>
            <person name="Abate D."/>
            <person name="Pollastro S."/>
            <person name="Romanazzi G."/>
            <person name="Faretra F."/>
        </authorList>
    </citation>
    <scope>NUCLEOTIDE SEQUENCE [LARGE SCALE GENOMIC DNA]</scope>
    <source>
        <strain evidence="1 2">Mfrc123</strain>
    </source>
</reference>
<keyword evidence="2" id="KW-1185">Reference proteome</keyword>